<evidence type="ECO:0000256" key="3">
    <source>
        <dbReference type="ARBA" id="ARBA00022679"/>
    </source>
</evidence>
<comment type="similarity">
    <text evidence="10">Belongs to the protein kinase superfamily.</text>
</comment>
<keyword evidence="5 14" id="KW-0418">Kinase</keyword>
<dbReference type="SUPFAM" id="SSF56112">
    <property type="entry name" value="Protein kinase-like (PK-like)"/>
    <property type="match status" value="1"/>
</dbReference>
<dbReference type="GeneID" id="28980612"/>
<sequence>RPLRAKRAKVDFEGFEVGRVIGQGAFGVVYIANEVRRNRIVAIKQLRKTDLLRMGQEGHVCAEKDLLRTATNMRGVRWIPSLHCAFQDRDHLFLVLEYMGGGDLLTLLMARGCLPEDEMRFYAAEMILALHQVHKLGYIHRDVKPDNFLFTHQGHIRVADFGLATDLHWSHDSSYYEHQRRAVLKRHGVPLSRPAFGNRRRRLELAPNAPPGWAEKPKLMSWRKQRRRMAYTICGTNSYMAPEVIRGAGYGFGADWWGLGIIVYEALYGSVPFMGNSREAARQKILDWKQNLKFPRSPRASVLAMDFIKKLLCEPEDRLGYISQSKRRGSFSAVPLLDDPPLGSDGVEQLMNHPWFFGMDWQTLHEQLPPYQPNLEAPDDTQHFDDDIPDE</sequence>
<dbReference type="PROSITE" id="PS00107">
    <property type="entry name" value="PROTEIN_KINASE_ATP"/>
    <property type="match status" value="1"/>
</dbReference>
<evidence type="ECO:0000313" key="15">
    <source>
        <dbReference type="Proteomes" id="UP000053611"/>
    </source>
</evidence>
<evidence type="ECO:0000256" key="4">
    <source>
        <dbReference type="ARBA" id="ARBA00022741"/>
    </source>
</evidence>
<dbReference type="GO" id="GO:0035556">
    <property type="term" value="P:intracellular signal transduction"/>
    <property type="evidence" value="ECO:0007669"/>
    <property type="project" value="TreeGrafter"/>
</dbReference>
<dbReference type="InterPro" id="IPR008271">
    <property type="entry name" value="Ser/Thr_kinase_AS"/>
</dbReference>
<protein>
    <recommendedName>
        <fullName evidence="1">non-specific serine/threonine protein kinase</fullName>
        <ecNumber evidence="1">2.7.11.1</ecNumber>
    </recommendedName>
</protein>
<dbReference type="InterPro" id="IPR017441">
    <property type="entry name" value="Protein_kinase_ATP_BS"/>
</dbReference>
<keyword evidence="2 10" id="KW-0723">Serine/threonine-protein kinase</keyword>
<accession>A0A0J0XGV3</accession>
<dbReference type="OrthoDB" id="3638488at2759"/>
<dbReference type="InterPro" id="IPR011009">
    <property type="entry name" value="Kinase-like_dom_sf"/>
</dbReference>
<evidence type="ECO:0000256" key="9">
    <source>
        <dbReference type="PROSITE-ProRule" id="PRU10141"/>
    </source>
</evidence>
<dbReference type="PROSITE" id="PS51285">
    <property type="entry name" value="AGC_KINASE_CTER"/>
    <property type="match status" value="1"/>
</dbReference>
<feature type="compositionally biased region" description="Basic and acidic residues" evidence="11">
    <location>
        <begin position="380"/>
        <end position="391"/>
    </location>
</feature>
<dbReference type="SMART" id="SM00220">
    <property type="entry name" value="S_TKc"/>
    <property type="match status" value="1"/>
</dbReference>
<dbReference type="AlphaFoldDB" id="A0A0J0XGV3"/>
<dbReference type="EC" id="2.7.11.1" evidence="1"/>
<evidence type="ECO:0000259" key="13">
    <source>
        <dbReference type="PROSITE" id="PS51285"/>
    </source>
</evidence>
<comment type="catalytic activity">
    <reaction evidence="8">
        <text>L-seryl-[protein] + ATP = O-phospho-L-seryl-[protein] + ADP + H(+)</text>
        <dbReference type="Rhea" id="RHEA:17989"/>
        <dbReference type="Rhea" id="RHEA-COMP:9863"/>
        <dbReference type="Rhea" id="RHEA-COMP:11604"/>
        <dbReference type="ChEBI" id="CHEBI:15378"/>
        <dbReference type="ChEBI" id="CHEBI:29999"/>
        <dbReference type="ChEBI" id="CHEBI:30616"/>
        <dbReference type="ChEBI" id="CHEBI:83421"/>
        <dbReference type="ChEBI" id="CHEBI:456216"/>
        <dbReference type="EC" id="2.7.11.1"/>
    </reaction>
</comment>
<reference evidence="14 15" key="1">
    <citation type="submission" date="2015-03" db="EMBL/GenBank/DDBJ databases">
        <title>Genomics and transcriptomics of the oil-accumulating basidiomycete yeast T. oleaginosus allow insights into substrate utilization and the diverse evolutionary trajectories of mating systems in fungi.</title>
        <authorList>
            <consortium name="DOE Joint Genome Institute"/>
            <person name="Kourist R."/>
            <person name="Kracht O."/>
            <person name="Bracharz F."/>
            <person name="Lipzen A."/>
            <person name="Nolan M."/>
            <person name="Ohm R."/>
            <person name="Grigoriev I."/>
            <person name="Sun S."/>
            <person name="Heitman J."/>
            <person name="Bruck T."/>
            <person name="Nowrousian M."/>
        </authorList>
    </citation>
    <scope>NUCLEOTIDE SEQUENCE [LARGE SCALE GENOMIC DNA]</scope>
    <source>
        <strain evidence="14 15">IBC0246</strain>
    </source>
</reference>
<dbReference type="GO" id="GO:0005524">
    <property type="term" value="F:ATP binding"/>
    <property type="evidence" value="ECO:0007669"/>
    <property type="project" value="UniProtKB-UniRule"/>
</dbReference>
<keyword evidence="3" id="KW-0808">Transferase</keyword>
<evidence type="ECO:0000256" key="11">
    <source>
        <dbReference type="SAM" id="MobiDB-lite"/>
    </source>
</evidence>
<evidence type="ECO:0000256" key="7">
    <source>
        <dbReference type="ARBA" id="ARBA00047899"/>
    </source>
</evidence>
<evidence type="ECO:0000256" key="5">
    <source>
        <dbReference type="ARBA" id="ARBA00022777"/>
    </source>
</evidence>
<feature type="domain" description="AGC-kinase C-terminal" evidence="13">
    <location>
        <begin position="357"/>
        <end position="391"/>
    </location>
</feature>
<name>A0A0J0XGV3_9TREE</name>
<organism evidence="14 15">
    <name type="scientific">Cutaneotrichosporon oleaginosum</name>
    <dbReference type="NCBI Taxonomy" id="879819"/>
    <lineage>
        <taxon>Eukaryota</taxon>
        <taxon>Fungi</taxon>
        <taxon>Dikarya</taxon>
        <taxon>Basidiomycota</taxon>
        <taxon>Agaricomycotina</taxon>
        <taxon>Tremellomycetes</taxon>
        <taxon>Trichosporonales</taxon>
        <taxon>Trichosporonaceae</taxon>
        <taxon>Cutaneotrichosporon</taxon>
    </lineage>
</organism>
<dbReference type="Gene3D" id="3.30.200.20">
    <property type="entry name" value="Phosphorylase Kinase, domain 1"/>
    <property type="match status" value="1"/>
</dbReference>
<evidence type="ECO:0000313" key="14">
    <source>
        <dbReference type="EMBL" id="KLT40262.1"/>
    </source>
</evidence>
<dbReference type="Proteomes" id="UP000053611">
    <property type="component" value="Unassembled WGS sequence"/>
</dbReference>
<evidence type="ECO:0000256" key="8">
    <source>
        <dbReference type="ARBA" id="ARBA00048679"/>
    </source>
</evidence>
<keyword evidence="6 9" id="KW-0067">ATP-binding</keyword>
<dbReference type="STRING" id="879819.A0A0J0XGV3"/>
<keyword evidence="15" id="KW-1185">Reference proteome</keyword>
<comment type="catalytic activity">
    <reaction evidence="7">
        <text>L-threonyl-[protein] + ATP = O-phospho-L-threonyl-[protein] + ADP + H(+)</text>
        <dbReference type="Rhea" id="RHEA:46608"/>
        <dbReference type="Rhea" id="RHEA-COMP:11060"/>
        <dbReference type="Rhea" id="RHEA-COMP:11605"/>
        <dbReference type="ChEBI" id="CHEBI:15378"/>
        <dbReference type="ChEBI" id="CHEBI:30013"/>
        <dbReference type="ChEBI" id="CHEBI:30616"/>
        <dbReference type="ChEBI" id="CHEBI:61977"/>
        <dbReference type="ChEBI" id="CHEBI:456216"/>
        <dbReference type="EC" id="2.7.11.1"/>
    </reaction>
</comment>
<dbReference type="PANTHER" id="PTHR24356">
    <property type="entry name" value="SERINE/THREONINE-PROTEIN KINASE"/>
    <property type="match status" value="1"/>
</dbReference>
<evidence type="ECO:0000259" key="12">
    <source>
        <dbReference type="PROSITE" id="PS50011"/>
    </source>
</evidence>
<proteinExistence type="inferred from homology"/>
<gene>
    <name evidence="14" type="ORF">CC85DRAFT_227482</name>
</gene>
<feature type="non-terminal residue" evidence="14">
    <location>
        <position position="1"/>
    </location>
</feature>
<feature type="non-terminal residue" evidence="14">
    <location>
        <position position="391"/>
    </location>
</feature>
<dbReference type="InterPro" id="IPR050236">
    <property type="entry name" value="Ser_Thr_kinase_AGC"/>
</dbReference>
<dbReference type="EMBL" id="KQ087238">
    <property type="protein sequence ID" value="KLT40262.1"/>
    <property type="molecule type" value="Genomic_DNA"/>
</dbReference>
<dbReference type="GO" id="GO:0004674">
    <property type="term" value="F:protein serine/threonine kinase activity"/>
    <property type="evidence" value="ECO:0007669"/>
    <property type="project" value="UniProtKB-KW"/>
</dbReference>
<dbReference type="InterPro" id="IPR000961">
    <property type="entry name" value="AGC-kinase_C"/>
</dbReference>
<feature type="domain" description="Protein kinase" evidence="12">
    <location>
        <begin position="15"/>
        <end position="356"/>
    </location>
</feature>
<feature type="region of interest" description="Disordered" evidence="11">
    <location>
        <begin position="369"/>
        <end position="391"/>
    </location>
</feature>
<dbReference type="PROSITE" id="PS00108">
    <property type="entry name" value="PROTEIN_KINASE_ST"/>
    <property type="match status" value="1"/>
</dbReference>
<dbReference type="PROSITE" id="PS50011">
    <property type="entry name" value="PROTEIN_KINASE_DOM"/>
    <property type="match status" value="1"/>
</dbReference>
<keyword evidence="4 9" id="KW-0547">Nucleotide-binding</keyword>
<dbReference type="Pfam" id="PF00069">
    <property type="entry name" value="Pkinase"/>
    <property type="match status" value="2"/>
</dbReference>
<evidence type="ECO:0000256" key="6">
    <source>
        <dbReference type="ARBA" id="ARBA00022840"/>
    </source>
</evidence>
<dbReference type="InterPro" id="IPR000719">
    <property type="entry name" value="Prot_kinase_dom"/>
</dbReference>
<dbReference type="Gene3D" id="1.10.510.10">
    <property type="entry name" value="Transferase(Phosphotransferase) domain 1"/>
    <property type="match status" value="1"/>
</dbReference>
<evidence type="ECO:0000256" key="2">
    <source>
        <dbReference type="ARBA" id="ARBA00022527"/>
    </source>
</evidence>
<feature type="binding site" evidence="9">
    <location>
        <position position="44"/>
    </location>
    <ligand>
        <name>ATP</name>
        <dbReference type="ChEBI" id="CHEBI:30616"/>
    </ligand>
</feature>
<evidence type="ECO:0000256" key="1">
    <source>
        <dbReference type="ARBA" id="ARBA00012513"/>
    </source>
</evidence>
<dbReference type="PANTHER" id="PTHR24356:SF400">
    <property type="entry name" value="SERINE_THREONINE-PROTEIN KINASE CBK1"/>
    <property type="match status" value="1"/>
</dbReference>
<evidence type="ECO:0000256" key="10">
    <source>
        <dbReference type="RuleBase" id="RU000304"/>
    </source>
</evidence>